<feature type="non-terminal residue" evidence="2">
    <location>
        <position position="1"/>
    </location>
</feature>
<organism evidence="2">
    <name type="scientific">marine sediment metagenome</name>
    <dbReference type="NCBI Taxonomy" id="412755"/>
    <lineage>
        <taxon>unclassified sequences</taxon>
        <taxon>metagenomes</taxon>
        <taxon>ecological metagenomes</taxon>
    </lineage>
</organism>
<sequence>YNIDLFEVEDVKEEQPVERDSSETRSQVWRRYIYQAVAEMYFCEYYYQSVQQPSSEGTRGFVRRELHFFTGQSHNIDVAKMVAAYLCATVMRLANEGSHDYPKQERARYKKSFHNACAFRLRQRIGERVERTKQTETVASDGRNLPALASLYEQAMFANRAHLEKLGVSTEASKTRTRSTHFGG</sequence>
<accession>A0A0F9AZD7</accession>
<protein>
    <recommendedName>
        <fullName evidence="1">DUF7168 domain-containing protein</fullName>
    </recommendedName>
</protein>
<dbReference type="EMBL" id="LAZR01052074">
    <property type="protein sequence ID" value="KKK83759.1"/>
    <property type="molecule type" value="Genomic_DNA"/>
</dbReference>
<reference evidence="2" key="1">
    <citation type="journal article" date="2015" name="Nature">
        <title>Complex archaea that bridge the gap between prokaryotes and eukaryotes.</title>
        <authorList>
            <person name="Spang A."/>
            <person name="Saw J.H."/>
            <person name="Jorgensen S.L."/>
            <person name="Zaremba-Niedzwiedzka K."/>
            <person name="Martijn J."/>
            <person name="Lind A.E."/>
            <person name="van Eijk R."/>
            <person name="Schleper C."/>
            <person name="Guy L."/>
            <person name="Ettema T.J."/>
        </authorList>
    </citation>
    <scope>NUCLEOTIDE SEQUENCE</scope>
</reference>
<evidence type="ECO:0000259" key="1">
    <source>
        <dbReference type="Pfam" id="PF23771"/>
    </source>
</evidence>
<feature type="domain" description="DUF7168" evidence="1">
    <location>
        <begin position="10"/>
        <end position="147"/>
    </location>
</feature>
<proteinExistence type="predicted"/>
<dbReference type="Pfam" id="PF23771">
    <property type="entry name" value="DUF7168"/>
    <property type="match status" value="1"/>
</dbReference>
<name>A0A0F9AZD7_9ZZZZ</name>
<dbReference type="InterPro" id="IPR055592">
    <property type="entry name" value="DUF7168"/>
</dbReference>
<dbReference type="AlphaFoldDB" id="A0A0F9AZD7"/>
<gene>
    <name evidence="2" type="ORF">LCGC14_2790170</name>
</gene>
<evidence type="ECO:0000313" key="2">
    <source>
        <dbReference type="EMBL" id="KKK83759.1"/>
    </source>
</evidence>
<comment type="caution">
    <text evidence="2">The sequence shown here is derived from an EMBL/GenBank/DDBJ whole genome shotgun (WGS) entry which is preliminary data.</text>
</comment>